<accession>A0ABU1A2D5</accession>
<dbReference type="Pfam" id="PF08002">
    <property type="entry name" value="DUF1697"/>
    <property type="match status" value="1"/>
</dbReference>
<name>A0ABU1A2D5_9FLAO</name>
<dbReference type="SUPFAM" id="SSF160379">
    <property type="entry name" value="SP0830-like"/>
    <property type="match status" value="1"/>
</dbReference>
<evidence type="ECO:0000313" key="1">
    <source>
        <dbReference type="EMBL" id="MDQ7917098.1"/>
    </source>
</evidence>
<evidence type="ECO:0000313" key="2">
    <source>
        <dbReference type="Proteomes" id="UP001230915"/>
    </source>
</evidence>
<proteinExistence type="predicted"/>
<dbReference type="Proteomes" id="UP001230915">
    <property type="component" value="Unassembled WGS sequence"/>
</dbReference>
<gene>
    <name evidence="1" type="ORF">RBU60_05875</name>
</gene>
<comment type="caution">
    <text evidence="1">The sequence shown here is derived from an EMBL/GenBank/DDBJ whole genome shotgun (WGS) entry which is preliminary data.</text>
</comment>
<sequence>MNTYIILLRGINVGGKHKVSMKEVKTLLEQSTYKNVITLLNSGNVIFNAKEQGISVLENNLSELLEHHFSFPIPVIALSARSLQQMIEENTFQKEEIHKDIRLYVSFTKEEIQNKTELQLLEDESFKIIKSTSNQIFSMVDLSKGKTTKAMEKLGKLYKKKITTRNWNTLERIYKKLETL</sequence>
<keyword evidence="2" id="KW-1185">Reference proteome</keyword>
<protein>
    <submittedName>
        <fullName evidence="1">DUF1697 domain-containing protein</fullName>
    </submittedName>
</protein>
<dbReference type="PANTHER" id="PTHR36439">
    <property type="entry name" value="BLL4334 PROTEIN"/>
    <property type="match status" value="1"/>
</dbReference>
<dbReference type="RefSeq" id="WP_308863788.1">
    <property type="nucleotide sequence ID" value="NZ_JAVHUL010000011.1"/>
</dbReference>
<dbReference type="PANTHER" id="PTHR36439:SF1">
    <property type="entry name" value="DUF1697 DOMAIN-CONTAINING PROTEIN"/>
    <property type="match status" value="1"/>
</dbReference>
<organism evidence="1 2">
    <name type="scientific">Mesonia profundi</name>
    <dbReference type="NCBI Taxonomy" id="3070998"/>
    <lineage>
        <taxon>Bacteria</taxon>
        <taxon>Pseudomonadati</taxon>
        <taxon>Bacteroidota</taxon>
        <taxon>Flavobacteriia</taxon>
        <taxon>Flavobacteriales</taxon>
        <taxon>Flavobacteriaceae</taxon>
        <taxon>Mesonia</taxon>
    </lineage>
</organism>
<dbReference type="PIRSF" id="PIRSF008502">
    <property type="entry name" value="UCP008502"/>
    <property type="match status" value="1"/>
</dbReference>
<dbReference type="EMBL" id="JAVHUL010000011">
    <property type="protein sequence ID" value="MDQ7917098.1"/>
    <property type="molecule type" value="Genomic_DNA"/>
</dbReference>
<reference evidence="1 2" key="1">
    <citation type="submission" date="2023-08" db="EMBL/GenBank/DDBJ databases">
        <title>Mesonia sp. MT50, isolated from deep-sea sediment of the Mariana Trench.</title>
        <authorList>
            <person name="Fu H."/>
        </authorList>
    </citation>
    <scope>NUCLEOTIDE SEQUENCE [LARGE SCALE GENOMIC DNA]</scope>
    <source>
        <strain evidence="1 2">MT50</strain>
    </source>
</reference>
<dbReference type="InterPro" id="IPR012545">
    <property type="entry name" value="DUF1697"/>
</dbReference>
<dbReference type="Gene3D" id="3.30.70.1280">
    <property type="entry name" value="SP0830-like domains"/>
    <property type="match status" value="1"/>
</dbReference>